<keyword evidence="6 9" id="KW-1133">Transmembrane helix</keyword>
<gene>
    <name evidence="12" type="ORF">LIER_03080</name>
</gene>
<dbReference type="InterPro" id="IPR006459">
    <property type="entry name" value="CASP/CASPL"/>
</dbReference>
<dbReference type="PANTHER" id="PTHR33573">
    <property type="entry name" value="CASP-LIKE PROTEIN 4A4"/>
    <property type="match status" value="1"/>
</dbReference>
<feature type="transmembrane region" description="Helical" evidence="9">
    <location>
        <begin position="47"/>
        <end position="68"/>
    </location>
</feature>
<dbReference type="Proteomes" id="UP001454036">
    <property type="component" value="Unassembled WGS sequence"/>
</dbReference>
<comment type="caution">
    <text evidence="12">The sequence shown here is derived from an EMBL/GenBank/DDBJ whole genome shotgun (WGS) entry which is preliminary data.</text>
</comment>
<dbReference type="NCBIfam" id="TIGR01569">
    <property type="entry name" value="A_tha_TIGR01569"/>
    <property type="match status" value="1"/>
</dbReference>
<comment type="subunit">
    <text evidence="3 9">Homodimer and heterodimers.</text>
</comment>
<organism evidence="12 13">
    <name type="scientific">Lithospermum erythrorhizon</name>
    <name type="common">Purple gromwell</name>
    <name type="synonym">Lithospermum officinale var. erythrorhizon</name>
    <dbReference type="NCBI Taxonomy" id="34254"/>
    <lineage>
        <taxon>Eukaryota</taxon>
        <taxon>Viridiplantae</taxon>
        <taxon>Streptophyta</taxon>
        <taxon>Embryophyta</taxon>
        <taxon>Tracheophyta</taxon>
        <taxon>Spermatophyta</taxon>
        <taxon>Magnoliopsida</taxon>
        <taxon>eudicotyledons</taxon>
        <taxon>Gunneridae</taxon>
        <taxon>Pentapetalae</taxon>
        <taxon>asterids</taxon>
        <taxon>lamiids</taxon>
        <taxon>Boraginales</taxon>
        <taxon>Boraginaceae</taxon>
        <taxon>Boraginoideae</taxon>
        <taxon>Lithospermeae</taxon>
        <taxon>Lithospermum</taxon>
    </lineage>
</organism>
<dbReference type="InterPro" id="IPR006702">
    <property type="entry name" value="CASP_dom"/>
</dbReference>
<sequence length="212" mass="23231">MNNCIKNAEEVRIQLPETNLATENGTMSGPLVGDHQQKPRIHRKNEMLFVGLRFLCLTTSVVSMSLMVSAKQDSTISIFGFSIPVHSKWSFSDSFEYLVGVSAAVAVHSMLQLVIGGSRLVRKSSIICSRSEAWVVFAGDQIFAFAMMSAGSAASGVTNLNRTGIHHSSLPNFCNSLRSFCDRVAVSIAFTFFSCFLLATSVLLDVMWLSQY</sequence>
<feature type="transmembrane region" description="Helical" evidence="9">
    <location>
        <begin position="185"/>
        <end position="209"/>
    </location>
</feature>
<evidence type="ECO:0000256" key="9">
    <source>
        <dbReference type="RuleBase" id="RU361233"/>
    </source>
</evidence>
<keyword evidence="4 9" id="KW-1003">Cell membrane</keyword>
<evidence type="ECO:0000313" key="13">
    <source>
        <dbReference type="Proteomes" id="UP001454036"/>
    </source>
</evidence>
<name>A0AAV3NTJ0_LITER</name>
<evidence type="ECO:0000256" key="5">
    <source>
        <dbReference type="ARBA" id="ARBA00022692"/>
    </source>
</evidence>
<feature type="transmembrane region" description="Helical" evidence="9">
    <location>
        <begin position="97"/>
        <end position="121"/>
    </location>
</feature>
<keyword evidence="13" id="KW-1185">Reference proteome</keyword>
<evidence type="ECO:0000256" key="6">
    <source>
        <dbReference type="ARBA" id="ARBA00022989"/>
    </source>
</evidence>
<reference evidence="12 13" key="1">
    <citation type="submission" date="2024-01" db="EMBL/GenBank/DDBJ databases">
        <title>The complete chloroplast genome sequence of Lithospermum erythrorhizon: insights into the phylogenetic relationship among Boraginaceae species and the maternal lineages of purple gromwells.</title>
        <authorList>
            <person name="Okada T."/>
            <person name="Watanabe K."/>
        </authorList>
    </citation>
    <scope>NUCLEOTIDE SEQUENCE [LARGE SCALE GENOMIC DNA]</scope>
</reference>
<evidence type="ECO:0000256" key="10">
    <source>
        <dbReference type="SAM" id="MobiDB-lite"/>
    </source>
</evidence>
<evidence type="ECO:0000256" key="8">
    <source>
        <dbReference type="ARBA" id="ARBA00023180"/>
    </source>
</evidence>
<dbReference type="GO" id="GO:0005886">
    <property type="term" value="C:plasma membrane"/>
    <property type="evidence" value="ECO:0007669"/>
    <property type="project" value="UniProtKB-SubCell"/>
</dbReference>
<evidence type="ECO:0000259" key="11">
    <source>
        <dbReference type="Pfam" id="PF04535"/>
    </source>
</evidence>
<evidence type="ECO:0000256" key="3">
    <source>
        <dbReference type="ARBA" id="ARBA00011489"/>
    </source>
</evidence>
<dbReference type="AlphaFoldDB" id="A0AAV3NTJ0"/>
<feature type="region of interest" description="Disordered" evidence="10">
    <location>
        <begin position="19"/>
        <end position="38"/>
    </location>
</feature>
<dbReference type="PANTHER" id="PTHR33573:SF48">
    <property type="entry name" value="CASP-LIKE PROTEIN 3A1"/>
    <property type="match status" value="1"/>
</dbReference>
<evidence type="ECO:0000256" key="4">
    <source>
        <dbReference type="ARBA" id="ARBA00022475"/>
    </source>
</evidence>
<comment type="caution">
    <text evidence="9">Lacks conserved residue(s) required for the propagation of feature annotation.</text>
</comment>
<keyword evidence="8" id="KW-0325">Glycoprotein</keyword>
<proteinExistence type="inferred from homology"/>
<comment type="similarity">
    <text evidence="2 9">Belongs to the Casparian strip membrane proteins (CASP) family.</text>
</comment>
<feature type="domain" description="Casparian strip membrane protein" evidence="11">
    <location>
        <begin position="44"/>
        <end position="197"/>
    </location>
</feature>
<evidence type="ECO:0000313" key="12">
    <source>
        <dbReference type="EMBL" id="GAA0142106.1"/>
    </source>
</evidence>
<evidence type="ECO:0000256" key="7">
    <source>
        <dbReference type="ARBA" id="ARBA00023136"/>
    </source>
</evidence>
<evidence type="ECO:0000256" key="1">
    <source>
        <dbReference type="ARBA" id="ARBA00004651"/>
    </source>
</evidence>
<accession>A0AAV3NTJ0</accession>
<evidence type="ECO:0000256" key="2">
    <source>
        <dbReference type="ARBA" id="ARBA00007651"/>
    </source>
</evidence>
<comment type="subcellular location">
    <subcellularLocation>
        <location evidence="1 9">Cell membrane</location>
        <topology evidence="1 9">Multi-pass membrane protein</topology>
    </subcellularLocation>
</comment>
<dbReference type="Pfam" id="PF04535">
    <property type="entry name" value="CASP_dom"/>
    <property type="match status" value="1"/>
</dbReference>
<keyword evidence="7 9" id="KW-0472">Membrane</keyword>
<keyword evidence="5 9" id="KW-0812">Transmembrane</keyword>
<dbReference type="EMBL" id="BAABME010000361">
    <property type="protein sequence ID" value="GAA0142106.1"/>
    <property type="molecule type" value="Genomic_DNA"/>
</dbReference>
<protein>
    <recommendedName>
        <fullName evidence="9">CASP-like protein</fullName>
    </recommendedName>
</protein>